<name>D2VBX6_NAEGR</name>
<dbReference type="VEuPathDB" id="AmoebaDB:NAEGRDRAFT_79368"/>
<dbReference type="SUPFAM" id="SSF58038">
    <property type="entry name" value="SNARE fusion complex"/>
    <property type="match status" value="1"/>
</dbReference>
<dbReference type="InParanoid" id="D2VBX6"/>
<feature type="domain" description="T-SNARE coiled-coil homology" evidence="2">
    <location>
        <begin position="439"/>
        <end position="501"/>
    </location>
</feature>
<gene>
    <name evidence="3" type="ORF">NAEGRDRAFT_79368</name>
</gene>
<dbReference type="PROSITE" id="PS50192">
    <property type="entry name" value="T_SNARE"/>
    <property type="match status" value="1"/>
</dbReference>
<reference evidence="3 4" key="1">
    <citation type="journal article" date="2010" name="Cell">
        <title>The genome of Naegleria gruberi illuminates early eukaryotic versatility.</title>
        <authorList>
            <person name="Fritz-Laylin L.K."/>
            <person name="Prochnik S.E."/>
            <person name="Ginger M.L."/>
            <person name="Dacks J.B."/>
            <person name="Carpenter M.L."/>
            <person name="Field M.C."/>
            <person name="Kuo A."/>
            <person name="Paredez A."/>
            <person name="Chapman J."/>
            <person name="Pham J."/>
            <person name="Shu S."/>
            <person name="Neupane R."/>
            <person name="Cipriano M."/>
            <person name="Mancuso J."/>
            <person name="Tu H."/>
            <person name="Salamov A."/>
            <person name="Lindquist E."/>
            <person name="Shapiro H."/>
            <person name="Lucas S."/>
            <person name="Grigoriev I.V."/>
            <person name="Cande W.Z."/>
            <person name="Fulton C."/>
            <person name="Rokhsar D.S."/>
            <person name="Dawson S.C."/>
        </authorList>
    </citation>
    <scope>NUCLEOTIDE SEQUENCE [LARGE SCALE GENOMIC DNA]</scope>
    <source>
        <strain evidence="3 4">NEG-M</strain>
    </source>
</reference>
<feature type="compositionally biased region" description="Low complexity" evidence="1">
    <location>
        <begin position="73"/>
        <end position="93"/>
    </location>
</feature>
<dbReference type="OMA" id="LICFENT"/>
<organism evidence="4">
    <name type="scientific">Naegleria gruberi</name>
    <name type="common">Amoeba</name>
    <dbReference type="NCBI Taxonomy" id="5762"/>
    <lineage>
        <taxon>Eukaryota</taxon>
        <taxon>Discoba</taxon>
        <taxon>Heterolobosea</taxon>
        <taxon>Tetramitia</taxon>
        <taxon>Eutetramitia</taxon>
        <taxon>Vahlkampfiidae</taxon>
        <taxon>Naegleria</taxon>
    </lineage>
</organism>
<sequence>MSQQPTIGETIPFPYLLAIPNVYYWKKAFNHIVGTLYIAFDFLYFEGREATINPMIKVSSSSGSSLKNWSTSIIGSSSSNNSSNSEESTTATEENSKVLSDKDKDLSIVVLYEHVGSIVRENYLLKPCLCIKTNREEAEKHYFYGLESIANTISIIEHASYLSLTSQLACKLIAIKQDRPEVKSHTQSKRKEKLKTPIIGEMSVKDRIEHEKDQMIRLAKKTKEVNIDTLNELNYQTKELKETKENYLEPIKAYNSLGSRLLTGMSWGGFAKNLWSYSKWKKIEKEALIFRDDIQRERSLDFNSLSFEVLVRNSDEKHYESFIAVIGPKTIDLIRDKQTRVILRQFDYKSLNGMKIFNPFLFEMSVMQLDVDIVVLSVFSPFIVEQIRNTNRALIIEDDNQLLCSSRYDPFKFYSKDSTQLVNISARTIQKYNPKTVGDKLESDKEAKLDYLYDIVTDIKDISEVTGQVITDSSEFLEDFISEVDDADQHVRANIRAINRKL</sequence>
<dbReference type="GeneID" id="8857171"/>
<feature type="region of interest" description="Disordered" evidence="1">
    <location>
        <begin position="73"/>
        <end position="98"/>
    </location>
</feature>
<evidence type="ECO:0000256" key="1">
    <source>
        <dbReference type="SAM" id="MobiDB-lite"/>
    </source>
</evidence>
<protein>
    <recommendedName>
        <fullName evidence="2">t-SNARE coiled-coil homology domain-containing protein</fullName>
    </recommendedName>
</protein>
<dbReference type="KEGG" id="ngr:NAEGRDRAFT_79368"/>
<dbReference type="AlphaFoldDB" id="D2VBX6"/>
<keyword evidence="4" id="KW-1185">Reference proteome</keyword>
<evidence type="ECO:0000313" key="4">
    <source>
        <dbReference type="Proteomes" id="UP000006671"/>
    </source>
</evidence>
<dbReference type="OrthoDB" id="10258985at2759"/>
<proteinExistence type="predicted"/>
<dbReference type="RefSeq" id="XP_002678298.1">
    <property type="nucleotide sequence ID" value="XM_002678252.1"/>
</dbReference>
<dbReference type="Proteomes" id="UP000006671">
    <property type="component" value="Unassembled WGS sequence"/>
</dbReference>
<dbReference type="Gene3D" id="1.20.5.110">
    <property type="match status" value="1"/>
</dbReference>
<dbReference type="EMBL" id="GG738862">
    <property type="protein sequence ID" value="EFC45554.1"/>
    <property type="molecule type" value="Genomic_DNA"/>
</dbReference>
<accession>D2VBX6</accession>
<dbReference type="InterPro" id="IPR000727">
    <property type="entry name" value="T_SNARE_dom"/>
</dbReference>
<evidence type="ECO:0000313" key="3">
    <source>
        <dbReference type="EMBL" id="EFC45554.1"/>
    </source>
</evidence>
<evidence type="ECO:0000259" key="2">
    <source>
        <dbReference type="PROSITE" id="PS50192"/>
    </source>
</evidence>